<dbReference type="SUPFAM" id="SSF46689">
    <property type="entry name" value="Homeodomain-like"/>
    <property type="match status" value="1"/>
</dbReference>
<evidence type="ECO:0000256" key="4">
    <source>
        <dbReference type="ARBA" id="ARBA00023163"/>
    </source>
</evidence>
<name>A0A2N3LH95_9BACI</name>
<dbReference type="InterPro" id="IPR001647">
    <property type="entry name" value="HTH_TetR"/>
</dbReference>
<dbReference type="PANTHER" id="PTHR43479">
    <property type="entry name" value="ACREF/ENVCD OPERON REPRESSOR-RELATED"/>
    <property type="match status" value="1"/>
</dbReference>
<dbReference type="PANTHER" id="PTHR43479:SF22">
    <property type="entry name" value="TRANSCRIPTIONAL REGULATOR, TETR FAMILY"/>
    <property type="match status" value="1"/>
</dbReference>
<dbReference type="GO" id="GO:0045892">
    <property type="term" value="P:negative regulation of DNA-templated transcription"/>
    <property type="evidence" value="ECO:0007669"/>
    <property type="project" value="UniProtKB-ARBA"/>
</dbReference>
<organism evidence="7 8">
    <name type="scientific">Heyndrickxia camelliae</name>
    <dbReference type="NCBI Taxonomy" id="1707093"/>
    <lineage>
        <taxon>Bacteria</taxon>
        <taxon>Bacillati</taxon>
        <taxon>Bacillota</taxon>
        <taxon>Bacilli</taxon>
        <taxon>Bacillales</taxon>
        <taxon>Bacillaceae</taxon>
        <taxon>Heyndrickxia</taxon>
    </lineage>
</organism>
<evidence type="ECO:0000256" key="5">
    <source>
        <dbReference type="PROSITE-ProRule" id="PRU00335"/>
    </source>
</evidence>
<evidence type="ECO:0000313" key="8">
    <source>
        <dbReference type="Proteomes" id="UP000233440"/>
    </source>
</evidence>
<evidence type="ECO:0000256" key="2">
    <source>
        <dbReference type="ARBA" id="ARBA00023015"/>
    </source>
</evidence>
<dbReference type="Gene3D" id="1.10.357.10">
    <property type="entry name" value="Tetracycline Repressor, domain 2"/>
    <property type="match status" value="1"/>
</dbReference>
<keyword evidence="8" id="KW-1185">Reference proteome</keyword>
<gene>
    <name evidence="7" type="ORF">CWO92_16910</name>
</gene>
<proteinExistence type="predicted"/>
<evidence type="ECO:0000256" key="1">
    <source>
        <dbReference type="ARBA" id="ARBA00022491"/>
    </source>
</evidence>
<keyword evidence="2" id="KW-0805">Transcription regulation</keyword>
<dbReference type="PROSITE" id="PS50977">
    <property type="entry name" value="HTH_TETR_2"/>
    <property type="match status" value="1"/>
</dbReference>
<dbReference type="EMBL" id="PIQO01000014">
    <property type="protein sequence ID" value="PKR83935.1"/>
    <property type="molecule type" value="Genomic_DNA"/>
</dbReference>
<feature type="DNA-binding region" description="H-T-H motif" evidence="5">
    <location>
        <begin position="26"/>
        <end position="45"/>
    </location>
</feature>
<dbReference type="Proteomes" id="UP000233440">
    <property type="component" value="Unassembled WGS sequence"/>
</dbReference>
<dbReference type="InterPro" id="IPR023772">
    <property type="entry name" value="DNA-bd_HTH_TetR-type_CS"/>
</dbReference>
<comment type="caution">
    <text evidence="7">The sequence shown here is derived from an EMBL/GenBank/DDBJ whole genome shotgun (WGS) entry which is preliminary data.</text>
</comment>
<dbReference type="GO" id="GO:0003677">
    <property type="term" value="F:DNA binding"/>
    <property type="evidence" value="ECO:0007669"/>
    <property type="project" value="UniProtKB-UniRule"/>
</dbReference>
<reference evidence="7 8" key="1">
    <citation type="submission" date="2017-11" db="EMBL/GenBank/DDBJ databases">
        <title>Bacillus camelliae sp. nov., isolated from pu'er tea.</title>
        <authorList>
            <person name="Niu L."/>
        </authorList>
    </citation>
    <scope>NUCLEOTIDE SEQUENCE [LARGE SCALE GENOMIC DNA]</scope>
    <source>
        <strain evidence="7 8">7578-1</strain>
    </source>
</reference>
<dbReference type="FunFam" id="1.10.10.60:FF:000141">
    <property type="entry name" value="TetR family transcriptional regulator"/>
    <property type="match status" value="1"/>
</dbReference>
<feature type="domain" description="HTH tetR-type" evidence="6">
    <location>
        <begin position="3"/>
        <end position="63"/>
    </location>
</feature>
<keyword evidence="1" id="KW-0678">Repressor</keyword>
<evidence type="ECO:0000313" key="7">
    <source>
        <dbReference type="EMBL" id="PKR83935.1"/>
    </source>
</evidence>
<evidence type="ECO:0000256" key="3">
    <source>
        <dbReference type="ARBA" id="ARBA00023125"/>
    </source>
</evidence>
<dbReference type="InterPro" id="IPR050624">
    <property type="entry name" value="HTH-type_Tx_Regulator"/>
</dbReference>
<dbReference type="PROSITE" id="PS01081">
    <property type="entry name" value="HTH_TETR_1"/>
    <property type="match status" value="1"/>
</dbReference>
<keyword evidence="4" id="KW-0804">Transcription</keyword>
<sequence length="292" mass="34496">MMKQKRKELIKTAIKLFAEKGFQSTSVQDIVSNYGISKGAFYNYFSSKEELLVDIFRYYHDKLNKKISEIDALNIDPKEKIRKRIQLQFQYFMKHRDFIVMYFREQNQSVNEELQKLIKAHTVNMLEKEETLLLACYGESIQSSVNDLVLICFGIRNAYMKITVFDGIELEPEQISYYLLERIDDVVEGIKRSKLEPLLTKAQFKEYMNGLLTNQQKILSNLIAMKETLESLGIPQDRKEELYNVIEYLIEENNKQDVKKYIFQGMLTNFKTIKELDPFRKEIAEILSIELL</sequence>
<protein>
    <recommendedName>
        <fullName evidence="6">HTH tetR-type domain-containing protein</fullName>
    </recommendedName>
</protein>
<evidence type="ECO:0000259" key="6">
    <source>
        <dbReference type="PROSITE" id="PS50977"/>
    </source>
</evidence>
<keyword evidence="3 5" id="KW-0238">DNA-binding</keyword>
<dbReference type="InterPro" id="IPR009057">
    <property type="entry name" value="Homeodomain-like_sf"/>
</dbReference>
<dbReference type="Pfam" id="PF00440">
    <property type="entry name" value="TetR_N"/>
    <property type="match status" value="1"/>
</dbReference>
<dbReference type="PRINTS" id="PR00455">
    <property type="entry name" value="HTHTETR"/>
</dbReference>
<dbReference type="AlphaFoldDB" id="A0A2N3LH95"/>
<dbReference type="OrthoDB" id="9812993at2"/>
<accession>A0A2N3LH95</accession>